<dbReference type="InterPro" id="IPR000801">
    <property type="entry name" value="Esterase-like"/>
</dbReference>
<evidence type="ECO:0000313" key="2">
    <source>
        <dbReference type="EMBL" id="MFC4653575.1"/>
    </source>
</evidence>
<protein>
    <submittedName>
        <fullName evidence="2">Alpha/beta hydrolase</fullName>
    </submittedName>
</protein>
<reference evidence="3" key="1">
    <citation type="journal article" date="2019" name="Int. J. Syst. Evol. Microbiol.">
        <title>The Global Catalogue of Microorganisms (GCM) 10K type strain sequencing project: providing services to taxonomists for standard genome sequencing and annotation.</title>
        <authorList>
            <consortium name="The Broad Institute Genomics Platform"/>
            <consortium name="The Broad Institute Genome Sequencing Center for Infectious Disease"/>
            <person name="Wu L."/>
            <person name="Ma J."/>
        </authorList>
    </citation>
    <scope>NUCLEOTIDE SEQUENCE [LARGE SCALE GENOMIC DNA]</scope>
    <source>
        <strain evidence="3">DT28</strain>
    </source>
</reference>
<name>A0ABV9JJ82_9GAMM</name>
<keyword evidence="3" id="KW-1185">Reference proteome</keyword>
<dbReference type="InterPro" id="IPR050583">
    <property type="entry name" value="Mycobacterial_A85_antigen"/>
</dbReference>
<dbReference type="PANTHER" id="PTHR48098">
    <property type="entry name" value="ENTEROCHELIN ESTERASE-RELATED"/>
    <property type="match status" value="1"/>
</dbReference>
<feature type="chain" id="PRO_5046556612" evidence="1">
    <location>
        <begin position="18"/>
        <end position="255"/>
    </location>
</feature>
<dbReference type="Pfam" id="PF00756">
    <property type="entry name" value="Esterase"/>
    <property type="match status" value="1"/>
</dbReference>
<dbReference type="SUPFAM" id="SSF53474">
    <property type="entry name" value="alpha/beta-Hydrolases"/>
    <property type="match status" value="1"/>
</dbReference>
<keyword evidence="1" id="KW-0732">Signal</keyword>
<keyword evidence="2" id="KW-0378">Hydrolase</keyword>
<dbReference type="GO" id="GO:0016787">
    <property type="term" value="F:hydrolase activity"/>
    <property type="evidence" value="ECO:0007669"/>
    <property type="project" value="UniProtKB-KW"/>
</dbReference>
<organism evidence="2 3">
    <name type="scientific">Rheinheimera marina</name>
    <dbReference type="NCBI Taxonomy" id="1774958"/>
    <lineage>
        <taxon>Bacteria</taxon>
        <taxon>Pseudomonadati</taxon>
        <taxon>Pseudomonadota</taxon>
        <taxon>Gammaproteobacteria</taxon>
        <taxon>Chromatiales</taxon>
        <taxon>Chromatiaceae</taxon>
        <taxon>Rheinheimera</taxon>
    </lineage>
</organism>
<dbReference type="EMBL" id="JBHSGB010000001">
    <property type="protein sequence ID" value="MFC4653575.1"/>
    <property type="molecule type" value="Genomic_DNA"/>
</dbReference>
<feature type="signal peptide" evidence="1">
    <location>
        <begin position="1"/>
        <end position="17"/>
    </location>
</feature>
<sequence length="255" mass="29434">MKYSWLWLMLCSSALTAQVDRAELFRLDSQTLQYPLQYWLYRPAVPTGQQVQHILYVSDGAAYLQQGKMIAVLEQLIQQQQIRPLYVVFVDSRDPDQLTQDRRNQQYLCNTQYAAFYRDELIPKVESQLGIQPSRGQRGIMGLSFGATNALCFGLMLPEQFGLYGLQSPANSEHLTLLRQEYKKRQGPQMRLFYSVGNRNDNLHANTQMMKLLEKQGHQLVRLKVEQGHDWDNWQPLLDDLLVALFPAEPSAGSH</sequence>
<comment type="caution">
    <text evidence="2">The sequence shown here is derived from an EMBL/GenBank/DDBJ whole genome shotgun (WGS) entry which is preliminary data.</text>
</comment>
<evidence type="ECO:0000313" key="3">
    <source>
        <dbReference type="Proteomes" id="UP001595962"/>
    </source>
</evidence>
<dbReference type="RefSeq" id="WP_377330971.1">
    <property type="nucleotide sequence ID" value="NZ_JBHSGB010000001.1"/>
</dbReference>
<gene>
    <name evidence="2" type="ORF">ACFO3I_00920</name>
</gene>
<dbReference type="Proteomes" id="UP001595962">
    <property type="component" value="Unassembled WGS sequence"/>
</dbReference>
<accession>A0ABV9JJ82</accession>
<dbReference type="InterPro" id="IPR029058">
    <property type="entry name" value="AB_hydrolase_fold"/>
</dbReference>
<dbReference type="Gene3D" id="3.40.50.1820">
    <property type="entry name" value="alpha/beta hydrolase"/>
    <property type="match status" value="1"/>
</dbReference>
<proteinExistence type="predicted"/>
<evidence type="ECO:0000256" key="1">
    <source>
        <dbReference type="SAM" id="SignalP"/>
    </source>
</evidence>
<dbReference type="PANTHER" id="PTHR48098:SF3">
    <property type="entry name" value="IRON(III) ENTEROBACTIN ESTERASE"/>
    <property type="match status" value="1"/>
</dbReference>